<evidence type="ECO:0000256" key="4">
    <source>
        <dbReference type="ARBA" id="ARBA00023125"/>
    </source>
</evidence>
<dbReference type="RefSeq" id="WP_038021684.1">
    <property type="nucleotide sequence ID" value="NZ_JPVT01000009.1"/>
</dbReference>
<evidence type="ECO:0000256" key="6">
    <source>
        <dbReference type="ARBA" id="ARBA00023163"/>
    </source>
</evidence>
<evidence type="ECO:0000313" key="11">
    <source>
        <dbReference type="EMBL" id="KFN93157.1"/>
    </source>
</evidence>
<evidence type="ECO:0000259" key="10">
    <source>
        <dbReference type="PROSITE" id="PS51755"/>
    </source>
</evidence>
<feature type="domain" description="Response regulatory" evidence="9">
    <location>
        <begin position="3"/>
        <end position="115"/>
    </location>
</feature>
<dbReference type="Pfam" id="PF00486">
    <property type="entry name" value="Trans_reg_C"/>
    <property type="match status" value="1"/>
</dbReference>
<dbReference type="EMBL" id="JPVT01000009">
    <property type="protein sequence ID" value="KFN93157.1"/>
    <property type="molecule type" value="Genomic_DNA"/>
</dbReference>
<dbReference type="InterPro" id="IPR036388">
    <property type="entry name" value="WH-like_DNA-bd_sf"/>
</dbReference>
<dbReference type="PROSITE" id="PS51755">
    <property type="entry name" value="OMPR_PHOB"/>
    <property type="match status" value="1"/>
</dbReference>
<dbReference type="InterPro" id="IPR001789">
    <property type="entry name" value="Sig_transdc_resp-reg_receiver"/>
</dbReference>
<dbReference type="GO" id="GO:0006355">
    <property type="term" value="P:regulation of DNA-templated transcription"/>
    <property type="evidence" value="ECO:0007669"/>
    <property type="project" value="InterPro"/>
</dbReference>
<dbReference type="FunFam" id="1.10.10.10:FF:000018">
    <property type="entry name" value="DNA-binding response regulator ResD"/>
    <property type="match status" value="1"/>
</dbReference>
<keyword evidence="5" id="KW-0010">Activator</keyword>
<dbReference type="PANTHER" id="PTHR48111:SF2">
    <property type="entry name" value="RESPONSE REGULATOR SAER"/>
    <property type="match status" value="1"/>
</dbReference>
<keyword evidence="12" id="KW-1185">Reference proteome</keyword>
<dbReference type="AlphaFoldDB" id="A0A091C9W8"/>
<evidence type="ECO:0000259" key="9">
    <source>
        <dbReference type="PROSITE" id="PS50110"/>
    </source>
</evidence>
<dbReference type="SUPFAM" id="SSF52172">
    <property type="entry name" value="CheY-like"/>
    <property type="match status" value="1"/>
</dbReference>
<evidence type="ECO:0000256" key="1">
    <source>
        <dbReference type="ARBA" id="ARBA00022553"/>
    </source>
</evidence>
<dbReference type="CDD" id="cd00383">
    <property type="entry name" value="trans_reg_C"/>
    <property type="match status" value="1"/>
</dbReference>
<dbReference type="SMART" id="SM00448">
    <property type="entry name" value="REC"/>
    <property type="match status" value="1"/>
</dbReference>
<evidence type="ECO:0000256" key="2">
    <source>
        <dbReference type="ARBA" id="ARBA00023012"/>
    </source>
</evidence>
<gene>
    <name evidence="11" type="ORF">TMU3MR103_0071</name>
</gene>
<evidence type="ECO:0000256" key="3">
    <source>
        <dbReference type="ARBA" id="ARBA00023015"/>
    </source>
</evidence>
<evidence type="ECO:0000256" key="7">
    <source>
        <dbReference type="PROSITE-ProRule" id="PRU00169"/>
    </source>
</evidence>
<dbReference type="InterPro" id="IPR039420">
    <property type="entry name" value="WalR-like"/>
</dbReference>
<accession>A0A091C9W8</accession>
<keyword evidence="2" id="KW-0902">Two-component regulatory system</keyword>
<dbReference type="Gene3D" id="1.10.10.10">
    <property type="entry name" value="Winged helix-like DNA-binding domain superfamily/Winged helix DNA-binding domain"/>
    <property type="match status" value="1"/>
</dbReference>
<dbReference type="InterPro" id="IPR001867">
    <property type="entry name" value="OmpR/PhoB-type_DNA-bd"/>
</dbReference>
<dbReference type="InterPro" id="IPR011006">
    <property type="entry name" value="CheY-like_superfamily"/>
</dbReference>
<feature type="domain" description="OmpR/PhoB-type" evidence="10">
    <location>
        <begin position="125"/>
        <end position="223"/>
    </location>
</feature>
<keyword evidence="1 7" id="KW-0597">Phosphoprotein</keyword>
<dbReference type="SMART" id="SM00862">
    <property type="entry name" value="Trans_reg_C"/>
    <property type="match status" value="1"/>
</dbReference>
<dbReference type="CDD" id="cd17574">
    <property type="entry name" value="REC_OmpR"/>
    <property type="match status" value="1"/>
</dbReference>
<dbReference type="PATRIC" id="fig|1302648.3.peg.71"/>
<dbReference type="GO" id="GO:0032993">
    <property type="term" value="C:protein-DNA complex"/>
    <property type="evidence" value="ECO:0007669"/>
    <property type="project" value="TreeGrafter"/>
</dbReference>
<evidence type="ECO:0000256" key="5">
    <source>
        <dbReference type="ARBA" id="ARBA00023159"/>
    </source>
</evidence>
<protein>
    <submittedName>
        <fullName evidence="11">DNA-binding response regulator</fullName>
    </submittedName>
</protein>
<dbReference type="Gene3D" id="3.40.50.2300">
    <property type="match status" value="1"/>
</dbReference>
<keyword evidence="6" id="KW-0804">Transcription</keyword>
<feature type="DNA-binding region" description="OmpR/PhoB-type" evidence="8">
    <location>
        <begin position="125"/>
        <end position="223"/>
    </location>
</feature>
<keyword evidence="3" id="KW-0805">Transcription regulation</keyword>
<comment type="caution">
    <text evidence="11">The sequence shown here is derived from an EMBL/GenBank/DDBJ whole genome shotgun (WGS) entry which is preliminary data.</text>
</comment>
<evidence type="ECO:0000256" key="8">
    <source>
        <dbReference type="PROSITE-ProRule" id="PRU01091"/>
    </source>
</evidence>
<sequence length="224" mass="25618">MKKILVVEDDNNINHLLNDLLEADYQVTQAFAGSEAKRLLISEEFDLILLDLMLPGISGEQLIADIRSKKSTPIIVITAKNDPTVLSDVFDAGANDYIAKPFNTVEVTARIKNQLRARIGNDMEETVFTVGNIKLNDDTHEVYYQDQLLSLTQKEYELLKCFLTHPKKVFTKANLYETIWQEPYFGDDNTIMVHISRLRNKFQEFTDQEVIKTIWGVGFQLNTG</sequence>
<dbReference type="Proteomes" id="UP000029381">
    <property type="component" value="Unassembled WGS sequence"/>
</dbReference>
<reference evidence="11 12" key="1">
    <citation type="submission" date="2014-08" db="EMBL/GenBank/DDBJ databases">
        <title>Genome sequence of Tetragenococcus muriaticus.</title>
        <authorList>
            <person name="Chuea-nongthon C."/>
            <person name="Rodtong S."/>
            <person name="Yongsawatdigul J."/>
            <person name="Steele J.L."/>
            <person name="Liu X.-y."/>
            <person name="Speers J."/>
            <person name="Glasner J.D."/>
            <person name="Neeno-Eckwall E.C."/>
        </authorList>
    </citation>
    <scope>NUCLEOTIDE SEQUENCE [LARGE SCALE GENOMIC DNA]</scope>
    <source>
        <strain evidence="11 12">3MR10-3</strain>
    </source>
</reference>
<dbReference type="GO" id="GO:0005829">
    <property type="term" value="C:cytosol"/>
    <property type="evidence" value="ECO:0007669"/>
    <property type="project" value="TreeGrafter"/>
</dbReference>
<name>A0A091C9W8_9ENTE</name>
<keyword evidence="4 8" id="KW-0238">DNA-binding</keyword>
<proteinExistence type="predicted"/>
<dbReference type="GO" id="GO:0000156">
    <property type="term" value="F:phosphorelay response regulator activity"/>
    <property type="evidence" value="ECO:0007669"/>
    <property type="project" value="TreeGrafter"/>
</dbReference>
<dbReference type="PANTHER" id="PTHR48111">
    <property type="entry name" value="REGULATOR OF RPOS"/>
    <property type="match status" value="1"/>
</dbReference>
<dbReference type="Pfam" id="PF00072">
    <property type="entry name" value="Response_reg"/>
    <property type="match status" value="1"/>
</dbReference>
<dbReference type="GO" id="GO:0000976">
    <property type="term" value="F:transcription cis-regulatory region binding"/>
    <property type="evidence" value="ECO:0007669"/>
    <property type="project" value="TreeGrafter"/>
</dbReference>
<organism evidence="11 12">
    <name type="scientific">Tetragenococcus muriaticus 3MR10-3</name>
    <dbReference type="NCBI Taxonomy" id="1302648"/>
    <lineage>
        <taxon>Bacteria</taxon>
        <taxon>Bacillati</taxon>
        <taxon>Bacillota</taxon>
        <taxon>Bacilli</taxon>
        <taxon>Lactobacillales</taxon>
        <taxon>Enterococcaceae</taxon>
        <taxon>Tetragenococcus</taxon>
    </lineage>
</organism>
<dbReference type="PROSITE" id="PS50110">
    <property type="entry name" value="RESPONSE_REGULATORY"/>
    <property type="match status" value="1"/>
</dbReference>
<evidence type="ECO:0000313" key="12">
    <source>
        <dbReference type="Proteomes" id="UP000029381"/>
    </source>
</evidence>
<feature type="modified residue" description="4-aspartylphosphate" evidence="7">
    <location>
        <position position="51"/>
    </location>
</feature>